<keyword evidence="3" id="KW-0809">Transit peptide</keyword>
<dbReference type="GeneID" id="101948546"/>
<protein>
    <recommendedName>
        <fullName evidence="7">Large ribosomal subunit protein bL32m</fullName>
    </recommendedName>
    <alternativeName>
        <fullName evidence="8">39S ribosomal protein L32, mitochondrial</fullName>
    </alternativeName>
</protein>
<feature type="compositionally biased region" description="Basic and acidic residues" evidence="10">
    <location>
        <begin position="217"/>
        <end position="232"/>
    </location>
</feature>
<dbReference type="GeneTree" id="ENSGT00390000014996"/>
<name>A0A8C3INH9_CHRPI</name>
<evidence type="ECO:0000256" key="4">
    <source>
        <dbReference type="ARBA" id="ARBA00022980"/>
    </source>
</evidence>
<dbReference type="InterPro" id="IPR051991">
    <property type="entry name" value="Mitoribosomal_protein_bL32"/>
</dbReference>
<evidence type="ECO:0000256" key="5">
    <source>
        <dbReference type="ARBA" id="ARBA00023128"/>
    </source>
</evidence>
<reference evidence="11" key="1">
    <citation type="submission" date="2025-08" db="UniProtKB">
        <authorList>
            <consortium name="Ensembl"/>
        </authorList>
    </citation>
    <scope>IDENTIFICATION</scope>
</reference>
<evidence type="ECO:0000256" key="2">
    <source>
        <dbReference type="ARBA" id="ARBA00008560"/>
    </source>
</evidence>
<dbReference type="NCBIfam" id="TIGR01031">
    <property type="entry name" value="rpmF_bact"/>
    <property type="match status" value="1"/>
</dbReference>
<dbReference type="PANTHER" id="PTHR21026">
    <property type="entry name" value="39S RIBOSOMAL PROTEIN L32, MITOCHONDRIAL"/>
    <property type="match status" value="1"/>
</dbReference>
<sequence length="243" mass="27797">MLGLVVRWLCGGLRRECWEWQSCALELGGRERSRGLAFPGCPAGSPETKRPLRLRREGKMAALVVFWSPARGLRGLMQRCWGQLERSLLRGLPAPPWAPALAVQAPATLPDPLEDIREESNKAPNFLDSIFWMAAPKKRRTIEVNRCRRRHPSKLIKLKTNIDVCPECGNLKQKHVLCGYCYKKIKMETGLIRIQIKEKEAGPFNAPTVETVVLYEGEKPTEQDEGKRIIERNRKRPSWFTQN</sequence>
<evidence type="ECO:0000256" key="7">
    <source>
        <dbReference type="ARBA" id="ARBA00039935"/>
    </source>
</evidence>
<keyword evidence="5" id="KW-0496">Mitochondrion</keyword>
<evidence type="ECO:0000256" key="10">
    <source>
        <dbReference type="SAM" id="MobiDB-lite"/>
    </source>
</evidence>
<keyword evidence="6" id="KW-0687">Ribonucleoprotein</keyword>
<comment type="subcellular location">
    <subcellularLocation>
        <location evidence="1">Mitochondrion</location>
    </subcellularLocation>
</comment>
<dbReference type="OMA" id="HNIEPCP"/>
<evidence type="ECO:0000256" key="1">
    <source>
        <dbReference type="ARBA" id="ARBA00004173"/>
    </source>
</evidence>
<dbReference type="Ensembl" id="ENSCPBT00000041801.1">
    <property type="protein sequence ID" value="ENSCPBP00000035636.1"/>
    <property type="gene ID" value="ENSCPBG00000024797.1"/>
</dbReference>
<dbReference type="PANTHER" id="PTHR21026:SF2">
    <property type="entry name" value="LARGE RIBOSOMAL SUBUNIT PROTEIN BL32M"/>
    <property type="match status" value="1"/>
</dbReference>
<accession>A0A8C3INH9</accession>
<dbReference type="GO" id="GO:0003735">
    <property type="term" value="F:structural constituent of ribosome"/>
    <property type="evidence" value="ECO:0007669"/>
    <property type="project" value="InterPro"/>
</dbReference>
<dbReference type="CTD" id="64983"/>
<comment type="function">
    <text evidence="9">Component of the mitochondrial large ribosomal subunit (mt-LSU). The mitochondrial ribosome (mitoribosome) is a large ribonucleoprotein complex responsible for the synthesis of proteins inside mitochondria.</text>
</comment>
<dbReference type="GO" id="GO:0005762">
    <property type="term" value="C:mitochondrial large ribosomal subunit"/>
    <property type="evidence" value="ECO:0007669"/>
    <property type="project" value="Ensembl"/>
</dbReference>
<keyword evidence="12" id="KW-1185">Reference proteome</keyword>
<dbReference type="SUPFAM" id="SSF57829">
    <property type="entry name" value="Zn-binding ribosomal proteins"/>
    <property type="match status" value="1"/>
</dbReference>
<evidence type="ECO:0000313" key="12">
    <source>
        <dbReference type="Proteomes" id="UP000694380"/>
    </source>
</evidence>
<proteinExistence type="inferred from homology"/>
<dbReference type="InterPro" id="IPR011332">
    <property type="entry name" value="Ribosomal_zn-bd"/>
</dbReference>
<evidence type="ECO:0000256" key="6">
    <source>
        <dbReference type="ARBA" id="ARBA00023274"/>
    </source>
</evidence>
<dbReference type="Proteomes" id="UP000694380">
    <property type="component" value="Unplaced"/>
</dbReference>
<dbReference type="GO" id="GO:0006412">
    <property type="term" value="P:translation"/>
    <property type="evidence" value="ECO:0007669"/>
    <property type="project" value="InterPro"/>
</dbReference>
<evidence type="ECO:0000256" key="9">
    <source>
        <dbReference type="ARBA" id="ARBA00045766"/>
    </source>
</evidence>
<feature type="region of interest" description="Disordered" evidence="10">
    <location>
        <begin position="217"/>
        <end position="243"/>
    </location>
</feature>
<keyword evidence="4" id="KW-0689">Ribosomal protein</keyword>
<comment type="similarity">
    <text evidence="2">Belongs to the bacterial ribosomal protein bL32 family.</text>
</comment>
<reference evidence="11" key="2">
    <citation type="submission" date="2025-09" db="UniProtKB">
        <authorList>
            <consortium name="Ensembl"/>
        </authorList>
    </citation>
    <scope>IDENTIFICATION</scope>
</reference>
<gene>
    <name evidence="11" type="primary">MRPL32</name>
</gene>
<organism evidence="11 12">
    <name type="scientific">Chrysemys picta bellii</name>
    <name type="common">Western painted turtle</name>
    <name type="synonym">Emys bellii</name>
    <dbReference type="NCBI Taxonomy" id="8478"/>
    <lineage>
        <taxon>Eukaryota</taxon>
        <taxon>Metazoa</taxon>
        <taxon>Chordata</taxon>
        <taxon>Craniata</taxon>
        <taxon>Vertebrata</taxon>
        <taxon>Euteleostomi</taxon>
        <taxon>Archelosauria</taxon>
        <taxon>Testudinata</taxon>
        <taxon>Testudines</taxon>
        <taxon>Cryptodira</taxon>
        <taxon>Durocryptodira</taxon>
        <taxon>Testudinoidea</taxon>
        <taxon>Emydidae</taxon>
        <taxon>Chrysemys</taxon>
    </lineage>
</organism>
<evidence type="ECO:0000256" key="8">
    <source>
        <dbReference type="ARBA" id="ARBA00042577"/>
    </source>
</evidence>
<evidence type="ECO:0000313" key="11">
    <source>
        <dbReference type="Ensembl" id="ENSCPBP00000035636.1"/>
    </source>
</evidence>
<dbReference type="OrthoDB" id="2014905at2759"/>
<dbReference type="AlphaFoldDB" id="A0A8C3INH9"/>
<dbReference type="KEGG" id="cpic:101948546"/>
<evidence type="ECO:0000256" key="3">
    <source>
        <dbReference type="ARBA" id="ARBA00022946"/>
    </source>
</evidence>
<dbReference type="InterPro" id="IPR002677">
    <property type="entry name" value="Ribosomal_bL32"/>
</dbReference>
<dbReference type="Pfam" id="PF01783">
    <property type="entry name" value="Ribosomal_L32p"/>
    <property type="match status" value="1"/>
</dbReference>